<protein>
    <submittedName>
        <fullName evidence="5">Unannotated protein</fullName>
    </submittedName>
</protein>
<dbReference type="Pfam" id="PF01844">
    <property type="entry name" value="HNH"/>
    <property type="match status" value="1"/>
</dbReference>
<dbReference type="InterPro" id="IPR002711">
    <property type="entry name" value="HNH"/>
</dbReference>
<dbReference type="InterPro" id="IPR003615">
    <property type="entry name" value="HNH_nuc"/>
</dbReference>
<evidence type="ECO:0000256" key="2">
    <source>
        <dbReference type="SAM" id="MobiDB-lite"/>
    </source>
</evidence>
<dbReference type="GO" id="GO:0003676">
    <property type="term" value="F:nucleic acid binding"/>
    <property type="evidence" value="ECO:0007669"/>
    <property type="project" value="InterPro"/>
</dbReference>
<dbReference type="GO" id="GO:0008270">
    <property type="term" value="F:zinc ion binding"/>
    <property type="evidence" value="ECO:0007669"/>
    <property type="project" value="InterPro"/>
</dbReference>
<evidence type="ECO:0000256" key="1">
    <source>
        <dbReference type="ARBA" id="ARBA00023450"/>
    </source>
</evidence>
<dbReference type="CDD" id="cd00085">
    <property type="entry name" value="HNHc"/>
    <property type="match status" value="1"/>
</dbReference>
<evidence type="ECO:0000313" key="5">
    <source>
        <dbReference type="EMBL" id="CAB5017531.1"/>
    </source>
</evidence>
<dbReference type="SMART" id="SM00507">
    <property type="entry name" value="HNHc"/>
    <property type="match status" value="1"/>
</dbReference>
<comment type="similarity">
    <text evidence="1">Belongs to the Rv1128c/1148c/1588c/1702c/1945/3466 family.</text>
</comment>
<dbReference type="InterPro" id="IPR003870">
    <property type="entry name" value="DUF222"/>
</dbReference>
<dbReference type="AlphaFoldDB" id="A0A6J7QKE4"/>
<accession>A0A6J7QKE4</accession>
<name>A0A6J7QKE4_9ZZZZ</name>
<dbReference type="EMBL" id="CAFBOZ010000245">
    <property type="protein sequence ID" value="CAB5017531.1"/>
    <property type="molecule type" value="Genomic_DNA"/>
</dbReference>
<feature type="region of interest" description="Disordered" evidence="2">
    <location>
        <begin position="421"/>
        <end position="454"/>
    </location>
</feature>
<evidence type="ECO:0000259" key="3">
    <source>
        <dbReference type="SMART" id="SM00507"/>
    </source>
</evidence>
<organism evidence="5">
    <name type="scientific">freshwater metagenome</name>
    <dbReference type="NCBI Taxonomy" id="449393"/>
    <lineage>
        <taxon>unclassified sequences</taxon>
        <taxon>metagenomes</taxon>
        <taxon>ecological metagenomes</taxon>
    </lineage>
</organism>
<proteinExistence type="inferred from homology"/>
<gene>
    <name evidence="4" type="ORF">UFOPK3773_02171</name>
    <name evidence="5" type="ORF">UFOPK3992_01527</name>
</gene>
<dbReference type="Gene3D" id="1.10.30.50">
    <property type="match status" value="1"/>
</dbReference>
<evidence type="ECO:0000313" key="4">
    <source>
        <dbReference type="EMBL" id="CAB4963615.1"/>
    </source>
</evidence>
<feature type="domain" description="HNH nuclease" evidence="3">
    <location>
        <begin position="362"/>
        <end position="419"/>
    </location>
</feature>
<dbReference type="EMBL" id="CAFBNF010000344">
    <property type="protein sequence ID" value="CAB4963615.1"/>
    <property type="molecule type" value="Genomic_DNA"/>
</dbReference>
<dbReference type="GO" id="GO:0004519">
    <property type="term" value="F:endonuclease activity"/>
    <property type="evidence" value="ECO:0007669"/>
    <property type="project" value="InterPro"/>
</dbReference>
<dbReference type="Pfam" id="PF02720">
    <property type="entry name" value="DUF222"/>
    <property type="match status" value="1"/>
</dbReference>
<sequence>MVASHPSHPEPPHAASYDVAERLDSDLERVLESQWCEWLADSESTPRLIPATIQRIVEIDPTSLTPAGRLALLRCTERALAVVAAAQTRTIAAVSGDAQRRSELGGFTTGEPVDAPEREQVAVALRLAHSSASRRVDTALALVGRHPELLTEMTCGRISYLHAVAISDETSALSESLARAVASAVIPLARREAIGRVRRRTAMLAARADHSSLARRHGTAVTQRRITLRPECDGMASLILYTDAISARRAFDAVDVAALSTDPAGVSLGAARVDAAISLLLGSGSGERARSRATARAAIAVHTDIPTLLGLADTPAHVPGVGPVPAELARALASDADWVRFTHAESGGLTDVGRQRYRPTSAVADFVRARDARCQFPHCEQPAAHCDLDHIKPFDHRQPESGGPTTPDNLQALCRRHHRMKSQGGWQVRRESDGSLIWTGPAGETSLTEPELPP</sequence>
<reference evidence="5" key="1">
    <citation type="submission" date="2020-05" db="EMBL/GenBank/DDBJ databases">
        <authorList>
            <person name="Chiriac C."/>
            <person name="Salcher M."/>
            <person name="Ghai R."/>
            <person name="Kavagutti S V."/>
        </authorList>
    </citation>
    <scope>NUCLEOTIDE SEQUENCE</scope>
</reference>